<feature type="compositionally biased region" description="Basic and acidic residues" evidence="4">
    <location>
        <begin position="247"/>
        <end position="257"/>
    </location>
</feature>
<dbReference type="STRING" id="27349.A0A0L6U7X2"/>
<keyword evidence="3" id="KW-0862">Zinc</keyword>
<evidence type="ECO:0000313" key="7">
    <source>
        <dbReference type="Proteomes" id="UP000037035"/>
    </source>
</evidence>
<dbReference type="InterPro" id="IPR035896">
    <property type="entry name" value="AN1-like_Znf"/>
</dbReference>
<feature type="domain" description="AN1-type" evidence="5">
    <location>
        <begin position="30"/>
        <end position="75"/>
    </location>
</feature>
<evidence type="ECO:0000313" key="6">
    <source>
        <dbReference type="EMBL" id="KNZ43860.1"/>
    </source>
</evidence>
<feature type="compositionally biased region" description="Low complexity" evidence="4">
    <location>
        <begin position="176"/>
        <end position="192"/>
    </location>
</feature>
<dbReference type="SUPFAM" id="SSF118310">
    <property type="entry name" value="AN1-like Zinc finger"/>
    <property type="match status" value="2"/>
</dbReference>
<sequence length="281" mass="31195">MHHATAISSSESSNTRPDNHQQLEEWGAHCSLTTCNLLDFLPLQCPECQKKFCSRHCKPSLISSDLDHRCEQLILKSKQAANLPHPVKIPNSLGTHQSKKCSYIKCKTIMLAPINCPSCKLSYCPSHRLQQDHLCKSFNPSSSSDSGSKNLGMHVNLSNLFKNHLINPLDPQAFKSNPPTAAPSASSTISSSDAQKNSSTDPNPFSLKQHISKIKSNQRSKAELESQQKALEFRIKNQLLTEKDKLEIRRLDEEKRQRQTSSSSGNSLGSKTNKSSDCCIV</sequence>
<dbReference type="GO" id="GO:0005737">
    <property type="term" value="C:cytoplasm"/>
    <property type="evidence" value="ECO:0007669"/>
    <property type="project" value="TreeGrafter"/>
</dbReference>
<keyword evidence="2" id="KW-0863">Zinc-finger</keyword>
<reference evidence="6 7" key="1">
    <citation type="submission" date="2015-08" db="EMBL/GenBank/DDBJ databases">
        <title>Next Generation Sequencing and Analysis of the Genome of Puccinia sorghi L Schw, the Causal Agent of Maize Common Rust.</title>
        <authorList>
            <person name="Rochi L."/>
            <person name="Burguener G."/>
            <person name="Darino M."/>
            <person name="Turjanski A."/>
            <person name="Kreff E."/>
            <person name="Dieguez M.J."/>
            <person name="Sacco F."/>
        </authorList>
    </citation>
    <scope>NUCLEOTIDE SEQUENCE [LARGE SCALE GENOMIC DNA]</scope>
    <source>
        <strain evidence="6 7">RO10H11247</strain>
    </source>
</reference>
<dbReference type="PANTHER" id="PTHR14677">
    <property type="entry name" value="ARSENITE INDUCUBLE RNA ASSOCIATED PROTEIN AIP-1-RELATED"/>
    <property type="match status" value="1"/>
</dbReference>
<dbReference type="AlphaFoldDB" id="A0A0L6U7X2"/>
<feature type="compositionally biased region" description="Low complexity" evidence="4">
    <location>
        <begin position="260"/>
        <end position="281"/>
    </location>
</feature>
<evidence type="ECO:0000256" key="3">
    <source>
        <dbReference type="ARBA" id="ARBA00022833"/>
    </source>
</evidence>
<name>A0A0L6U7X2_9BASI</name>
<dbReference type="GO" id="GO:0008270">
    <property type="term" value="F:zinc ion binding"/>
    <property type="evidence" value="ECO:0007669"/>
    <property type="project" value="UniProtKB-KW"/>
</dbReference>
<protein>
    <recommendedName>
        <fullName evidence="5">AN1-type domain-containing protein</fullName>
    </recommendedName>
</protein>
<evidence type="ECO:0000256" key="2">
    <source>
        <dbReference type="ARBA" id="ARBA00022771"/>
    </source>
</evidence>
<dbReference type="SMART" id="SM00154">
    <property type="entry name" value="ZnF_AN1"/>
    <property type="match status" value="2"/>
</dbReference>
<keyword evidence="1" id="KW-0479">Metal-binding</keyword>
<dbReference type="InterPro" id="IPR000058">
    <property type="entry name" value="Znf_AN1"/>
</dbReference>
<feature type="domain" description="AN1-type" evidence="5">
    <location>
        <begin position="101"/>
        <end position="140"/>
    </location>
</feature>
<dbReference type="Pfam" id="PF01428">
    <property type="entry name" value="zf-AN1"/>
    <property type="match status" value="2"/>
</dbReference>
<evidence type="ECO:0000256" key="4">
    <source>
        <dbReference type="SAM" id="MobiDB-lite"/>
    </source>
</evidence>
<comment type="caution">
    <text evidence="6">The sequence shown here is derived from an EMBL/GenBank/DDBJ whole genome shotgun (WGS) entry which is preliminary data.</text>
</comment>
<evidence type="ECO:0000259" key="5">
    <source>
        <dbReference type="SMART" id="SM00154"/>
    </source>
</evidence>
<feature type="region of interest" description="Disordered" evidence="4">
    <location>
        <begin position="170"/>
        <end position="207"/>
    </location>
</feature>
<feature type="region of interest" description="Disordered" evidence="4">
    <location>
        <begin position="247"/>
        <end position="281"/>
    </location>
</feature>
<dbReference type="Proteomes" id="UP000037035">
    <property type="component" value="Unassembled WGS sequence"/>
</dbReference>
<feature type="compositionally biased region" description="Polar residues" evidence="4">
    <location>
        <begin position="193"/>
        <end position="203"/>
    </location>
</feature>
<dbReference type="Gene3D" id="4.10.1110.10">
    <property type="entry name" value="AN1-like Zinc finger"/>
    <property type="match status" value="2"/>
</dbReference>
<gene>
    <name evidence="6" type="ORF">VP01_978g3</name>
</gene>
<organism evidence="6 7">
    <name type="scientific">Puccinia sorghi</name>
    <dbReference type="NCBI Taxonomy" id="27349"/>
    <lineage>
        <taxon>Eukaryota</taxon>
        <taxon>Fungi</taxon>
        <taxon>Dikarya</taxon>
        <taxon>Basidiomycota</taxon>
        <taxon>Pucciniomycotina</taxon>
        <taxon>Pucciniomycetes</taxon>
        <taxon>Pucciniales</taxon>
        <taxon>Pucciniaceae</taxon>
        <taxon>Puccinia</taxon>
    </lineage>
</organism>
<dbReference type="EMBL" id="LAVV01015480">
    <property type="protein sequence ID" value="KNZ43860.1"/>
    <property type="molecule type" value="Genomic_DNA"/>
</dbReference>
<dbReference type="PANTHER" id="PTHR14677:SF40">
    <property type="entry name" value="CDC48-ASSOCIATED UBIQUITIN-LIKE_ZINC FINGER PROTEIN 1"/>
    <property type="match status" value="1"/>
</dbReference>
<dbReference type="VEuPathDB" id="FungiDB:VP01_978g3"/>
<dbReference type="OrthoDB" id="431929at2759"/>
<accession>A0A0L6U7X2</accession>
<proteinExistence type="predicted"/>
<keyword evidence="7" id="KW-1185">Reference proteome</keyword>
<evidence type="ECO:0000256" key="1">
    <source>
        <dbReference type="ARBA" id="ARBA00022723"/>
    </source>
</evidence>